<organism evidence="1 2">
    <name type="scientific">Rubroshorea leprosula</name>
    <dbReference type="NCBI Taxonomy" id="152421"/>
    <lineage>
        <taxon>Eukaryota</taxon>
        <taxon>Viridiplantae</taxon>
        <taxon>Streptophyta</taxon>
        <taxon>Embryophyta</taxon>
        <taxon>Tracheophyta</taxon>
        <taxon>Spermatophyta</taxon>
        <taxon>Magnoliopsida</taxon>
        <taxon>eudicotyledons</taxon>
        <taxon>Gunneridae</taxon>
        <taxon>Pentapetalae</taxon>
        <taxon>rosids</taxon>
        <taxon>malvids</taxon>
        <taxon>Malvales</taxon>
        <taxon>Dipterocarpaceae</taxon>
        <taxon>Rubroshorea</taxon>
    </lineage>
</organism>
<name>A0AAV5JE81_9ROSI</name>
<protein>
    <submittedName>
        <fullName evidence="1">Uncharacterized protein</fullName>
    </submittedName>
</protein>
<dbReference type="Proteomes" id="UP001054252">
    <property type="component" value="Unassembled WGS sequence"/>
</dbReference>
<evidence type="ECO:0000313" key="2">
    <source>
        <dbReference type="Proteomes" id="UP001054252"/>
    </source>
</evidence>
<comment type="caution">
    <text evidence="1">The sequence shown here is derived from an EMBL/GenBank/DDBJ whole genome shotgun (WGS) entry which is preliminary data.</text>
</comment>
<dbReference type="AlphaFoldDB" id="A0AAV5JE81"/>
<keyword evidence="2" id="KW-1185">Reference proteome</keyword>
<gene>
    <name evidence="1" type="ORF">SLEP1_g20746</name>
</gene>
<dbReference type="EMBL" id="BPVZ01000030">
    <property type="protein sequence ID" value="GKV09206.1"/>
    <property type="molecule type" value="Genomic_DNA"/>
</dbReference>
<proteinExistence type="predicted"/>
<evidence type="ECO:0000313" key="1">
    <source>
        <dbReference type="EMBL" id="GKV09206.1"/>
    </source>
</evidence>
<reference evidence="1 2" key="1">
    <citation type="journal article" date="2021" name="Commun. Biol.">
        <title>The genome of Shorea leprosula (Dipterocarpaceae) highlights the ecological relevance of drought in aseasonal tropical rainforests.</title>
        <authorList>
            <person name="Ng K.K.S."/>
            <person name="Kobayashi M.J."/>
            <person name="Fawcett J.A."/>
            <person name="Hatakeyama M."/>
            <person name="Paape T."/>
            <person name="Ng C.H."/>
            <person name="Ang C.C."/>
            <person name="Tnah L.H."/>
            <person name="Lee C.T."/>
            <person name="Nishiyama T."/>
            <person name="Sese J."/>
            <person name="O'Brien M.J."/>
            <person name="Copetti D."/>
            <person name="Mohd Noor M.I."/>
            <person name="Ong R.C."/>
            <person name="Putra M."/>
            <person name="Sireger I.Z."/>
            <person name="Indrioko S."/>
            <person name="Kosugi Y."/>
            <person name="Izuno A."/>
            <person name="Isagi Y."/>
            <person name="Lee S.L."/>
            <person name="Shimizu K.K."/>
        </authorList>
    </citation>
    <scope>NUCLEOTIDE SEQUENCE [LARGE SCALE GENOMIC DNA]</scope>
    <source>
        <strain evidence="1">214</strain>
    </source>
</reference>
<accession>A0AAV5JE81</accession>
<sequence>MEQLDSHRLKCFRFHRVRYPPLTLGSEYQTPDGVGIHPDHGQT</sequence>